<feature type="region of interest" description="Disordered" evidence="1">
    <location>
        <begin position="1"/>
        <end position="60"/>
    </location>
</feature>
<dbReference type="GO" id="GO:0016740">
    <property type="term" value="F:transferase activity"/>
    <property type="evidence" value="ECO:0007669"/>
    <property type="project" value="UniProtKB-KW"/>
</dbReference>
<protein>
    <submittedName>
        <fullName evidence="2">Acetyltransferase</fullName>
    </submittedName>
</protein>
<sequence length="161" mass="17670">EHPLTQSRTGRPAALLRAPAGRGGGGDGGLHVARPGRLRRALGEDPGQRDGTDQDDRSSVRWLSGFRDGRAHSGQHRELELRRKTRARLLDRPRVLGPRHGDRRALCVPPPGTDAAALRGRRQAQLCLAPRPGKMRLHVRRGRRHAPHPGAHGRGCNLETI</sequence>
<organism evidence="2">
    <name type="scientific">uncultured Chthoniobacterales bacterium</name>
    <dbReference type="NCBI Taxonomy" id="1836801"/>
    <lineage>
        <taxon>Bacteria</taxon>
        <taxon>Pseudomonadati</taxon>
        <taxon>Verrucomicrobiota</taxon>
        <taxon>Spartobacteria</taxon>
        <taxon>Chthoniobacterales</taxon>
        <taxon>environmental samples</taxon>
    </lineage>
</organism>
<gene>
    <name evidence="2" type="ORF">AVDCRST_MAG42-3118</name>
</gene>
<name>A0A6J4J6L9_9BACT</name>
<feature type="non-terminal residue" evidence="2">
    <location>
        <position position="161"/>
    </location>
</feature>
<feature type="non-terminal residue" evidence="2">
    <location>
        <position position="1"/>
    </location>
</feature>
<evidence type="ECO:0000256" key="1">
    <source>
        <dbReference type="SAM" id="MobiDB-lite"/>
    </source>
</evidence>
<evidence type="ECO:0000313" key="2">
    <source>
        <dbReference type="EMBL" id="CAA9268459.1"/>
    </source>
</evidence>
<reference evidence="2" key="1">
    <citation type="submission" date="2020-02" db="EMBL/GenBank/DDBJ databases">
        <authorList>
            <person name="Meier V. D."/>
        </authorList>
    </citation>
    <scope>NUCLEOTIDE SEQUENCE</scope>
    <source>
        <strain evidence="2">AVDCRST_MAG42</strain>
    </source>
</reference>
<feature type="compositionally biased region" description="Low complexity" evidence="1">
    <location>
        <begin position="10"/>
        <end position="20"/>
    </location>
</feature>
<proteinExistence type="predicted"/>
<feature type="compositionally biased region" description="Basic and acidic residues" evidence="1">
    <location>
        <begin position="41"/>
        <end position="59"/>
    </location>
</feature>
<dbReference type="AlphaFoldDB" id="A0A6J4J6L9"/>
<dbReference type="EMBL" id="CADCTA010000116">
    <property type="protein sequence ID" value="CAA9268459.1"/>
    <property type="molecule type" value="Genomic_DNA"/>
</dbReference>
<keyword evidence="2" id="KW-0808">Transferase</keyword>
<accession>A0A6J4J6L9</accession>